<dbReference type="OrthoDB" id="4923808at2"/>
<sequence length="255" mass="27738">MTIFENPRDAALELQRNPILWAGSDERATGYGVMGLPFASGHYLALRNMAATTIGPGYRSVWHRMPNGQWTFISDAAPEQSCARYFASDSAQTLNTEIEIHWDGPTSFRVSVPGLLEWRLELAGTPATLLMSALGRRLPAAAGRGESLRRMMARTAGPMLGAGRMGMAGTAPNGQRFAAAPWMIWTVSRSTATLRGADLGSPLPLLRQAQLGDFWLPQRGLFALANVAFENFDPARHHPVHYGSEMNSVVGQQDG</sequence>
<keyword evidence="2" id="KW-1185">Reference proteome</keyword>
<gene>
    <name evidence="1" type="ORF">EAH80_26545</name>
</gene>
<proteinExistence type="predicted"/>
<dbReference type="EMBL" id="RCZG01000016">
    <property type="protein sequence ID" value="TPG29581.1"/>
    <property type="molecule type" value="Genomic_DNA"/>
</dbReference>
<dbReference type="RefSeq" id="WP_140698092.1">
    <property type="nucleotide sequence ID" value="NZ_RCZG01000016.1"/>
</dbReference>
<reference evidence="1 2" key="1">
    <citation type="journal article" date="2019" name="Environ. Microbiol.">
        <title>Species interactions and distinct microbial communities in high Arctic permafrost affected cryosols are associated with the CH4 and CO2 gas fluxes.</title>
        <authorList>
            <person name="Altshuler I."/>
            <person name="Hamel J."/>
            <person name="Turney S."/>
            <person name="Magnuson E."/>
            <person name="Levesque R."/>
            <person name="Greer C."/>
            <person name="Whyte L.G."/>
        </authorList>
    </citation>
    <scope>NUCLEOTIDE SEQUENCE [LARGE SCALE GENOMIC DNA]</scope>
    <source>
        <strain evidence="1 2">S5.20</strain>
    </source>
</reference>
<comment type="caution">
    <text evidence="1">The sequence shown here is derived from an EMBL/GenBank/DDBJ whole genome shotgun (WGS) entry which is preliminary data.</text>
</comment>
<organism evidence="1 2">
    <name type="scientific">Mycolicibacterium hodleri</name>
    <dbReference type="NCBI Taxonomy" id="49897"/>
    <lineage>
        <taxon>Bacteria</taxon>
        <taxon>Bacillati</taxon>
        <taxon>Actinomycetota</taxon>
        <taxon>Actinomycetes</taxon>
        <taxon>Mycobacteriales</taxon>
        <taxon>Mycobacteriaceae</taxon>
        <taxon>Mycolicibacterium</taxon>
    </lineage>
</organism>
<name>A0A502DZ71_9MYCO</name>
<evidence type="ECO:0000313" key="1">
    <source>
        <dbReference type="EMBL" id="TPG29581.1"/>
    </source>
</evidence>
<protein>
    <submittedName>
        <fullName evidence="1">Uncharacterized protein</fullName>
    </submittedName>
</protein>
<dbReference type="AlphaFoldDB" id="A0A502DZ71"/>
<evidence type="ECO:0000313" key="2">
    <source>
        <dbReference type="Proteomes" id="UP000320095"/>
    </source>
</evidence>
<accession>A0A502DZ71</accession>
<dbReference type="Proteomes" id="UP000320095">
    <property type="component" value="Unassembled WGS sequence"/>
</dbReference>